<gene>
    <name evidence="1" type="ORF">SAMN05192574_11747</name>
</gene>
<dbReference type="PROSITE" id="PS51257">
    <property type="entry name" value="PROKAR_LIPOPROTEIN"/>
    <property type="match status" value="1"/>
</dbReference>
<accession>A0A1H8TZ90</accession>
<proteinExistence type="predicted"/>
<keyword evidence="2" id="KW-1185">Reference proteome</keyword>
<dbReference type="Proteomes" id="UP000198942">
    <property type="component" value="Unassembled WGS sequence"/>
</dbReference>
<name>A0A1H8TZ90_9SPHI</name>
<evidence type="ECO:0000313" key="1">
    <source>
        <dbReference type="EMBL" id="SEO95728.1"/>
    </source>
</evidence>
<evidence type="ECO:0000313" key="2">
    <source>
        <dbReference type="Proteomes" id="UP000198942"/>
    </source>
</evidence>
<reference evidence="2" key="1">
    <citation type="submission" date="2016-10" db="EMBL/GenBank/DDBJ databases">
        <authorList>
            <person name="Varghese N."/>
            <person name="Submissions S."/>
        </authorList>
    </citation>
    <scope>NUCLEOTIDE SEQUENCE [LARGE SCALE GENOMIC DNA]</scope>
    <source>
        <strain evidence="2">Gh-48</strain>
    </source>
</reference>
<dbReference type="RefSeq" id="WP_091220642.1">
    <property type="nucleotide sequence ID" value="NZ_FOCL01000017.1"/>
</dbReference>
<evidence type="ECO:0008006" key="3">
    <source>
        <dbReference type="Google" id="ProtNLM"/>
    </source>
</evidence>
<organism evidence="1 2">
    <name type="scientific">Mucilaginibacter gossypiicola</name>
    <dbReference type="NCBI Taxonomy" id="551995"/>
    <lineage>
        <taxon>Bacteria</taxon>
        <taxon>Pseudomonadati</taxon>
        <taxon>Bacteroidota</taxon>
        <taxon>Sphingobacteriia</taxon>
        <taxon>Sphingobacteriales</taxon>
        <taxon>Sphingobacteriaceae</taxon>
        <taxon>Mucilaginibacter</taxon>
    </lineage>
</organism>
<sequence length="218" mass="23748">MKHMIKNSSLFLLGLFMVISLGACKKNGYLTDGGVSKAYTSLSTYDYLKNNQYHQFDTVIMLIDHYQLKNTLNSAKTFFAFTDMSVNGLMKTLKVTSIDQLTDSVSAKLFTQYMFNKTITLDDATLSSVLYTNEVGSTAPSAIKKITTGVPVYLANSAPTFNYFTLEYVKVNGVVDGSPGAPDDDPVDLALQCQTTGVQTSSGTTLHVLVNNAALNKL</sequence>
<dbReference type="STRING" id="551995.SAMN05192574_11747"/>
<dbReference type="AlphaFoldDB" id="A0A1H8TZ90"/>
<dbReference type="EMBL" id="FOCL01000017">
    <property type="protein sequence ID" value="SEO95728.1"/>
    <property type="molecule type" value="Genomic_DNA"/>
</dbReference>
<protein>
    <recommendedName>
        <fullName evidence="3">Fasciclin domain-containing protein</fullName>
    </recommendedName>
</protein>
<dbReference type="OrthoDB" id="655802at2"/>